<dbReference type="AlphaFoldDB" id="A0A3L7ABK8"/>
<organism evidence="2 3">
    <name type="scientific">Xanthobacter tagetidis</name>
    <dbReference type="NCBI Taxonomy" id="60216"/>
    <lineage>
        <taxon>Bacteria</taxon>
        <taxon>Pseudomonadati</taxon>
        <taxon>Pseudomonadota</taxon>
        <taxon>Alphaproteobacteria</taxon>
        <taxon>Hyphomicrobiales</taxon>
        <taxon>Xanthobacteraceae</taxon>
        <taxon>Xanthobacter</taxon>
    </lineage>
</organism>
<accession>A0A3L7ABK8</accession>
<dbReference type="RefSeq" id="WP_121624028.1">
    <property type="nucleotide sequence ID" value="NZ_JACIIW010000008.1"/>
</dbReference>
<dbReference type="PANTHER" id="PTHR43433">
    <property type="entry name" value="HYDROLASE, ALPHA/BETA FOLD FAMILY PROTEIN"/>
    <property type="match status" value="1"/>
</dbReference>
<feature type="domain" description="AB hydrolase-1" evidence="1">
    <location>
        <begin position="31"/>
        <end position="131"/>
    </location>
</feature>
<dbReference type="Pfam" id="PF00561">
    <property type="entry name" value="Abhydrolase_1"/>
    <property type="match status" value="1"/>
</dbReference>
<dbReference type="Gene3D" id="3.40.50.1820">
    <property type="entry name" value="alpha/beta hydrolase"/>
    <property type="match status" value="1"/>
</dbReference>
<evidence type="ECO:0000313" key="3">
    <source>
        <dbReference type="Proteomes" id="UP000269692"/>
    </source>
</evidence>
<dbReference type="InterPro" id="IPR050471">
    <property type="entry name" value="AB_hydrolase"/>
</dbReference>
<dbReference type="InterPro" id="IPR029058">
    <property type="entry name" value="AB_hydrolase_fold"/>
</dbReference>
<keyword evidence="3" id="KW-1185">Reference proteome</keyword>
<name>A0A3L7ABK8_9HYPH</name>
<dbReference type="PRINTS" id="PR00111">
    <property type="entry name" value="ABHYDROLASE"/>
</dbReference>
<evidence type="ECO:0000313" key="2">
    <source>
        <dbReference type="EMBL" id="RLP77190.1"/>
    </source>
</evidence>
<dbReference type="OrthoDB" id="9785847at2"/>
<gene>
    <name evidence="2" type="ORF">D9R14_14400</name>
</gene>
<evidence type="ECO:0000259" key="1">
    <source>
        <dbReference type="Pfam" id="PF00561"/>
    </source>
</evidence>
<dbReference type="EMBL" id="RCTF01000011">
    <property type="protein sequence ID" value="RLP77190.1"/>
    <property type="molecule type" value="Genomic_DNA"/>
</dbReference>
<dbReference type="PANTHER" id="PTHR43433:SF1">
    <property type="entry name" value="BLL5160 PROTEIN"/>
    <property type="match status" value="1"/>
</dbReference>
<dbReference type="SUPFAM" id="SSF53474">
    <property type="entry name" value="alpha/beta-Hydrolases"/>
    <property type="match status" value="1"/>
</dbReference>
<protein>
    <submittedName>
        <fullName evidence="2">Alpha/beta fold hydrolase</fullName>
    </submittedName>
</protein>
<sequence>MAQTNGRTTAQDGAGIAYSLHTGAGDRRIALIHSLAMDRSFWDRVVPQLLPHADVLTIDCRGHGASDKPATAFTVEQFADDLAAVMDDIGWISAAVAGASMGGCVSIAFAAAYPERTDALGLIDTTAGYGADAVAAWEERAMKAKEGGMAALVPFQKTRWFGDAFREAHPGVVDAAIKVFLANDVDAYGRTCRMLGACDKVAALPLFRMPVRIVVGEEDYATPPAMAQAMAEAIPGARMSIIAGARHFTPLEVPDTIADMLKGLLAEVPAR</sequence>
<dbReference type="GO" id="GO:0016787">
    <property type="term" value="F:hydrolase activity"/>
    <property type="evidence" value="ECO:0007669"/>
    <property type="project" value="UniProtKB-KW"/>
</dbReference>
<keyword evidence="2" id="KW-0378">Hydrolase</keyword>
<reference evidence="2 3" key="1">
    <citation type="submission" date="2018-10" db="EMBL/GenBank/DDBJ databases">
        <title>Xanthobacter tagetidis genome sequencing and assembly.</title>
        <authorList>
            <person name="Maclea K.S."/>
            <person name="Goen A.E."/>
            <person name="Fatima S.A."/>
        </authorList>
    </citation>
    <scope>NUCLEOTIDE SEQUENCE [LARGE SCALE GENOMIC DNA]</scope>
    <source>
        <strain evidence="2 3">ATCC 700314</strain>
    </source>
</reference>
<dbReference type="Proteomes" id="UP000269692">
    <property type="component" value="Unassembled WGS sequence"/>
</dbReference>
<proteinExistence type="predicted"/>
<dbReference type="InterPro" id="IPR000073">
    <property type="entry name" value="AB_hydrolase_1"/>
</dbReference>
<comment type="caution">
    <text evidence="2">The sequence shown here is derived from an EMBL/GenBank/DDBJ whole genome shotgun (WGS) entry which is preliminary data.</text>
</comment>